<name>A0A6A6PR75_9PEZI</name>
<keyword evidence="1" id="KW-0808">Transferase</keyword>
<feature type="compositionally biased region" description="Basic residues" evidence="2">
    <location>
        <begin position="662"/>
        <end position="673"/>
    </location>
</feature>
<sequence length="1052" mass="116678">MAHEDWDSSSSSDDETSEQTDARRTRSGASQPDSEERRRFLINNEFFRTKGKVSRRDGRLKISMEETAQSGYVSRALGRSIRKQLGLESGRTSKKDIKREQKREKSSLHFSAPQPKMNIVVMVIGSRGDIQPFLKIGKILKETHGHRVRIATHPVFEDFVEATGLEFFGIGGDPSELMAFMVKNPGLIPNVSTIRGGDIGRRRADMGTMFEGFWKACITPGRPAKGADGKELPVLPFVADAIIANPPSMAHVHIAERLGIPLHIVFTFPYTPTTQFPHPLANIKYRKSNVDTGYVNLMSYPLVEMMTWQGLGDIVNKFREHTLHLEPVSSLWAPGALYRAKVPYTYIWSPSLVPKPQDWGKEIDIAGFVFLDLARDYKPADDLQEFLDAGEPPVYIGFGSIVVDDPNAFTEMILKAVELAGVRALISKGWGGFGATNANTPKNVFMLGNIPHDWLFPRTRAVVHHGGAGTTAIGLKCAKPTMIVPFFGDQPFWGNMVAGARAGAFECIPYKKLTVEKLAEGIKQCLTDEAQQNVQKIADSISAEGDGAENAVKSFMRHLPLNGRHSMRCSILQDRVAVWKVKKSSLRLSAMAAELLLQQGKVNRSELKLIRHRAWNDFDGPGEPITGSAEALKSSLYGIGEGVGMVPVRIARHVRHREEHERRKRAKQKHRAERQRAEAERRAEPPPQAQDGSLRPPNDRQLTTSTASSALSADPTQPLPKEVIEDLNWGVKRAGIAMLTMPNDLAVAFAQGTHNAPRLWGDNTVRKPIKIHGVKSGLTAARKEFAYGIYDGWTGLVTLPKSEWKDGETLSSKLTGLGSGIGKGLGGFVFKNANALIAPPAFLVEGLIKHVEKKGKDPESKALLRGSRFQQGKNELLELQEREKASEQLDKIRTQVTHGWSIYLRLLETAQQSFGPVQGNLLGRYKTKREKGIWDVNRALEGVNFTKQGKDGGERLAKELVARHRKELEMDAQERRSGSGDRKSNKEKDKDDSSDDGDDESEREEERQDSKQVANTMADGRRLEDLEVDKTPVGMTPGKEERLPLRAVVSIA</sequence>
<feature type="compositionally biased region" description="Basic and acidic residues" evidence="2">
    <location>
        <begin position="966"/>
        <end position="991"/>
    </location>
</feature>
<dbReference type="CDD" id="cd03784">
    <property type="entry name" value="GT1_Gtf-like"/>
    <property type="match status" value="1"/>
</dbReference>
<dbReference type="PANTHER" id="PTHR48050:SF5">
    <property type="entry name" value="UDP-GLUCOSE,STEROL TRANSFERASE"/>
    <property type="match status" value="1"/>
</dbReference>
<organism evidence="5 6">
    <name type="scientific">Neohortaea acidophila</name>
    <dbReference type="NCBI Taxonomy" id="245834"/>
    <lineage>
        <taxon>Eukaryota</taxon>
        <taxon>Fungi</taxon>
        <taxon>Dikarya</taxon>
        <taxon>Ascomycota</taxon>
        <taxon>Pezizomycotina</taxon>
        <taxon>Dothideomycetes</taxon>
        <taxon>Dothideomycetidae</taxon>
        <taxon>Mycosphaerellales</taxon>
        <taxon>Teratosphaeriaceae</taxon>
        <taxon>Neohortaea</taxon>
    </lineage>
</organism>
<feature type="compositionally biased region" description="Acidic residues" evidence="2">
    <location>
        <begin position="992"/>
        <end position="1003"/>
    </location>
</feature>
<reference evidence="5" key="1">
    <citation type="journal article" date="2020" name="Stud. Mycol.">
        <title>101 Dothideomycetes genomes: a test case for predicting lifestyles and emergence of pathogens.</title>
        <authorList>
            <person name="Haridas S."/>
            <person name="Albert R."/>
            <person name="Binder M."/>
            <person name="Bloem J."/>
            <person name="Labutti K."/>
            <person name="Salamov A."/>
            <person name="Andreopoulos B."/>
            <person name="Baker S."/>
            <person name="Barry K."/>
            <person name="Bills G."/>
            <person name="Bluhm B."/>
            <person name="Cannon C."/>
            <person name="Castanera R."/>
            <person name="Culley D."/>
            <person name="Daum C."/>
            <person name="Ezra D."/>
            <person name="Gonzalez J."/>
            <person name="Henrissat B."/>
            <person name="Kuo A."/>
            <person name="Liang C."/>
            <person name="Lipzen A."/>
            <person name="Lutzoni F."/>
            <person name="Magnuson J."/>
            <person name="Mondo S."/>
            <person name="Nolan M."/>
            <person name="Ohm R."/>
            <person name="Pangilinan J."/>
            <person name="Park H.-J."/>
            <person name="Ramirez L."/>
            <person name="Alfaro M."/>
            <person name="Sun H."/>
            <person name="Tritt A."/>
            <person name="Yoshinaga Y."/>
            <person name="Zwiers L.-H."/>
            <person name="Turgeon B."/>
            <person name="Goodwin S."/>
            <person name="Spatafora J."/>
            <person name="Crous P."/>
            <person name="Grigoriev I."/>
        </authorList>
    </citation>
    <scope>NUCLEOTIDE SEQUENCE</scope>
    <source>
        <strain evidence="5">CBS 113389</strain>
    </source>
</reference>
<feature type="compositionally biased region" description="Basic and acidic residues" evidence="2">
    <location>
        <begin position="674"/>
        <end position="684"/>
    </location>
</feature>
<feature type="region of interest" description="Disordered" evidence="2">
    <location>
        <begin position="1"/>
        <end position="40"/>
    </location>
</feature>
<dbReference type="Gene3D" id="3.40.50.2000">
    <property type="entry name" value="Glycogen Phosphorylase B"/>
    <property type="match status" value="2"/>
</dbReference>
<feature type="domain" description="Glycosyltransferase family 28 N-terminal" evidence="3">
    <location>
        <begin position="119"/>
        <end position="190"/>
    </location>
</feature>
<proteinExistence type="predicted"/>
<dbReference type="InterPro" id="IPR002213">
    <property type="entry name" value="UDP_glucos_trans"/>
</dbReference>
<dbReference type="Proteomes" id="UP000799767">
    <property type="component" value="Unassembled WGS sequence"/>
</dbReference>
<feature type="region of interest" description="Disordered" evidence="2">
    <location>
        <begin position="966"/>
        <end position="1039"/>
    </location>
</feature>
<feature type="domain" description="Erythromycin biosynthesis protein CIII-like C-terminal" evidence="4">
    <location>
        <begin position="438"/>
        <end position="548"/>
    </location>
</feature>
<accession>A0A6A6PR75</accession>
<dbReference type="InterPro" id="IPR010610">
    <property type="entry name" value="EryCIII-like_C"/>
</dbReference>
<evidence type="ECO:0000313" key="5">
    <source>
        <dbReference type="EMBL" id="KAF2482628.1"/>
    </source>
</evidence>
<dbReference type="InterPro" id="IPR050426">
    <property type="entry name" value="Glycosyltransferase_28"/>
</dbReference>
<dbReference type="RefSeq" id="XP_033589198.1">
    <property type="nucleotide sequence ID" value="XM_033731197.1"/>
</dbReference>
<gene>
    <name evidence="5" type="ORF">BDY17DRAFT_251721</name>
</gene>
<dbReference type="GeneID" id="54472199"/>
<dbReference type="OrthoDB" id="5835829at2759"/>
<dbReference type="FunFam" id="3.40.50.2000:FF:000009">
    <property type="entry name" value="Sterol 3-beta-glucosyltransferase UGT80A2"/>
    <property type="match status" value="1"/>
</dbReference>
<dbReference type="PANTHER" id="PTHR48050">
    <property type="entry name" value="STEROL 3-BETA-GLUCOSYLTRANSFERASE"/>
    <property type="match status" value="1"/>
</dbReference>
<dbReference type="Pfam" id="PF03033">
    <property type="entry name" value="Glyco_transf_28"/>
    <property type="match status" value="1"/>
</dbReference>
<evidence type="ECO:0000259" key="3">
    <source>
        <dbReference type="Pfam" id="PF03033"/>
    </source>
</evidence>
<evidence type="ECO:0000259" key="4">
    <source>
        <dbReference type="Pfam" id="PF06722"/>
    </source>
</evidence>
<keyword evidence="6" id="KW-1185">Reference proteome</keyword>
<feature type="compositionally biased region" description="Low complexity" evidence="2">
    <location>
        <begin position="702"/>
        <end position="713"/>
    </location>
</feature>
<dbReference type="Pfam" id="PF06722">
    <property type="entry name" value="EryCIII-like_C"/>
    <property type="match status" value="1"/>
</dbReference>
<dbReference type="SUPFAM" id="SSF53756">
    <property type="entry name" value="UDP-Glycosyltransferase/glycogen phosphorylase"/>
    <property type="match status" value="1"/>
</dbReference>
<feature type="region of interest" description="Disordered" evidence="2">
    <location>
        <begin position="653"/>
        <end position="719"/>
    </location>
</feature>
<feature type="compositionally biased region" description="Basic and acidic residues" evidence="2">
    <location>
        <begin position="91"/>
        <end position="107"/>
    </location>
</feature>
<evidence type="ECO:0000256" key="2">
    <source>
        <dbReference type="SAM" id="MobiDB-lite"/>
    </source>
</evidence>
<dbReference type="FunFam" id="3.40.50.2000:FF:000100">
    <property type="entry name" value="Glycosyltransferase family 1 protein"/>
    <property type="match status" value="1"/>
</dbReference>
<dbReference type="AlphaFoldDB" id="A0A6A6PR75"/>
<dbReference type="GO" id="GO:0005975">
    <property type="term" value="P:carbohydrate metabolic process"/>
    <property type="evidence" value="ECO:0007669"/>
    <property type="project" value="InterPro"/>
</dbReference>
<feature type="compositionally biased region" description="Basic and acidic residues" evidence="2">
    <location>
        <begin position="1019"/>
        <end position="1030"/>
    </location>
</feature>
<dbReference type="GO" id="GO:0016906">
    <property type="term" value="F:sterol 3-beta-glucosyltransferase activity"/>
    <property type="evidence" value="ECO:0007669"/>
    <property type="project" value="UniProtKB-ARBA"/>
</dbReference>
<evidence type="ECO:0000256" key="1">
    <source>
        <dbReference type="ARBA" id="ARBA00022679"/>
    </source>
</evidence>
<dbReference type="InterPro" id="IPR004276">
    <property type="entry name" value="GlycoTrans_28_N"/>
</dbReference>
<evidence type="ECO:0000313" key="6">
    <source>
        <dbReference type="Proteomes" id="UP000799767"/>
    </source>
</evidence>
<dbReference type="EMBL" id="MU001636">
    <property type="protein sequence ID" value="KAF2482628.1"/>
    <property type="molecule type" value="Genomic_DNA"/>
</dbReference>
<protein>
    <submittedName>
        <fullName evidence="5">Uncharacterized protein</fullName>
    </submittedName>
</protein>
<feature type="region of interest" description="Disordered" evidence="2">
    <location>
        <begin position="84"/>
        <end position="109"/>
    </location>
</feature>